<gene>
    <name evidence="9" type="ORF">SSX86_014590</name>
</gene>
<evidence type="ECO:0000256" key="1">
    <source>
        <dbReference type="ARBA" id="ARBA00004123"/>
    </source>
</evidence>
<evidence type="ECO:0000256" key="4">
    <source>
        <dbReference type="ARBA" id="ARBA00022801"/>
    </source>
</evidence>
<dbReference type="AlphaFoldDB" id="A0AAP0D2I8"/>
<dbReference type="PANTHER" id="PTHR46898">
    <property type="entry name" value="SENESCENCE-ASSOCIATED CARBOXYLESTERASE 101"/>
    <property type="match status" value="1"/>
</dbReference>
<dbReference type="GO" id="GO:0006952">
    <property type="term" value="P:defense response"/>
    <property type="evidence" value="ECO:0007669"/>
    <property type="project" value="UniProtKB-KW"/>
</dbReference>
<dbReference type="Proteomes" id="UP001408789">
    <property type="component" value="Unassembled WGS sequence"/>
</dbReference>
<dbReference type="InterPro" id="IPR029058">
    <property type="entry name" value="AB_hydrolase_fold"/>
</dbReference>
<dbReference type="Gene3D" id="3.40.50.1820">
    <property type="entry name" value="alpha/beta hydrolase"/>
    <property type="match status" value="1"/>
</dbReference>
<keyword evidence="10" id="KW-1185">Reference proteome</keyword>
<dbReference type="SUPFAM" id="SSF53474">
    <property type="entry name" value="alpha/beta-Hydrolases"/>
    <property type="match status" value="1"/>
</dbReference>
<comment type="subcellular location">
    <subcellularLocation>
        <location evidence="2">Cytoplasm</location>
    </subcellularLocation>
    <subcellularLocation>
        <location evidence="1">Nucleus</location>
    </subcellularLocation>
</comment>
<evidence type="ECO:0000256" key="2">
    <source>
        <dbReference type="ARBA" id="ARBA00004496"/>
    </source>
</evidence>
<keyword evidence="3" id="KW-0963">Cytoplasm</keyword>
<sequence>MLIKQFQTQREAYELHTMATRSGIDVLAFNDSADYTAGFLGEFHLVSYKELQVVDFIPTKVNPSFSTNKAVVQLFEDLDNYLKKLEHKYINTPLIITGSGLGGYLAILSTLRLQHAIDVEESINGSKKTKRPICITFGSPLVGDASFQCAIAERPKWKSSFLNVVARKDPVASFFSSIDDTPYKPLGTFLFCTESGGHAAFEDQDLIMAILDVMRLSNADNSQVCDYTDVLSSMRKKVMYRGVPGVGELDLNLLRAGITLQLKKVDLLKSISDDQIVKMEKEQIDIFRKKNLANAYDPTKKLNDSKISLTYMEWYMKTRKREGGYYDSYKNPKSREEIEKKQEMVRHKRTLNQYWEKFIDEKDKMPQKEGAKLRKRWLYSGNNYRRIVEPLDIVEYYLTAGNTNYTEKRSNHYKLLEKWSKEDKEVLKTSEEKRSKAASLTEDSCFWAHVEEALIKLKELKNGGSNSNTESRTGAI</sequence>
<keyword evidence="5" id="KW-0611">Plant defense</keyword>
<evidence type="ECO:0000256" key="6">
    <source>
        <dbReference type="ARBA" id="ARBA00023242"/>
    </source>
</evidence>
<dbReference type="PANTHER" id="PTHR46898:SF3">
    <property type="entry name" value="FUNGAL LIPASE-LIKE DOMAIN-CONTAINING PROTEIN"/>
    <property type="match status" value="1"/>
</dbReference>
<keyword evidence="4" id="KW-0378">Hydrolase</keyword>
<name>A0AAP0D2I8_9ASTR</name>
<evidence type="ECO:0000313" key="10">
    <source>
        <dbReference type="Proteomes" id="UP001408789"/>
    </source>
</evidence>
<keyword evidence="6" id="KW-0539">Nucleus</keyword>
<evidence type="ECO:0000256" key="3">
    <source>
        <dbReference type="ARBA" id="ARBA00022490"/>
    </source>
</evidence>
<dbReference type="Pfam" id="PF18117">
    <property type="entry name" value="EDS1_EP"/>
    <property type="match status" value="1"/>
</dbReference>
<proteinExistence type="predicted"/>
<dbReference type="InterPro" id="IPR044603">
    <property type="entry name" value="SAG101-like"/>
</dbReference>
<feature type="domain" description="Fungal lipase-type" evidence="7">
    <location>
        <begin position="69"/>
        <end position="174"/>
    </location>
</feature>
<dbReference type="GO" id="GO:0006629">
    <property type="term" value="P:lipid metabolic process"/>
    <property type="evidence" value="ECO:0007669"/>
    <property type="project" value="InterPro"/>
</dbReference>
<evidence type="ECO:0000259" key="8">
    <source>
        <dbReference type="Pfam" id="PF18117"/>
    </source>
</evidence>
<protein>
    <submittedName>
        <fullName evidence="9">Uncharacterized protein</fullName>
    </submittedName>
</protein>
<evidence type="ECO:0000259" key="7">
    <source>
        <dbReference type="Pfam" id="PF01764"/>
    </source>
</evidence>
<comment type="caution">
    <text evidence="9">The sequence shown here is derived from an EMBL/GenBank/DDBJ whole genome shotgun (WGS) entry which is preliminary data.</text>
</comment>
<dbReference type="EMBL" id="JBCNJP010000015">
    <property type="protein sequence ID" value="KAK9067264.1"/>
    <property type="molecule type" value="Genomic_DNA"/>
</dbReference>
<dbReference type="Pfam" id="PF01764">
    <property type="entry name" value="Lipase_3"/>
    <property type="match status" value="1"/>
</dbReference>
<organism evidence="9 10">
    <name type="scientific">Deinandra increscens subsp. villosa</name>
    <dbReference type="NCBI Taxonomy" id="3103831"/>
    <lineage>
        <taxon>Eukaryota</taxon>
        <taxon>Viridiplantae</taxon>
        <taxon>Streptophyta</taxon>
        <taxon>Embryophyta</taxon>
        <taxon>Tracheophyta</taxon>
        <taxon>Spermatophyta</taxon>
        <taxon>Magnoliopsida</taxon>
        <taxon>eudicotyledons</taxon>
        <taxon>Gunneridae</taxon>
        <taxon>Pentapetalae</taxon>
        <taxon>asterids</taxon>
        <taxon>campanulids</taxon>
        <taxon>Asterales</taxon>
        <taxon>Asteraceae</taxon>
        <taxon>Asteroideae</taxon>
        <taxon>Heliantheae alliance</taxon>
        <taxon>Madieae</taxon>
        <taxon>Madiinae</taxon>
        <taxon>Deinandra</taxon>
    </lineage>
</organism>
<reference evidence="9 10" key="1">
    <citation type="submission" date="2024-04" db="EMBL/GenBank/DDBJ databases">
        <title>The reference genome of an endangered Asteraceae, Deinandra increscens subsp. villosa, native to the Central Coast of California.</title>
        <authorList>
            <person name="Guilliams M."/>
            <person name="Hasenstab-Lehman K."/>
            <person name="Meyer R."/>
            <person name="Mcevoy S."/>
        </authorList>
    </citation>
    <scope>NUCLEOTIDE SEQUENCE [LARGE SCALE GENOMIC DNA]</scope>
    <source>
        <tissue evidence="9">Leaf</tissue>
    </source>
</reference>
<dbReference type="GO" id="GO:0005737">
    <property type="term" value="C:cytoplasm"/>
    <property type="evidence" value="ECO:0007669"/>
    <property type="project" value="UniProtKB-SubCell"/>
</dbReference>
<dbReference type="InterPro" id="IPR002921">
    <property type="entry name" value="Fungal_lipase-type"/>
</dbReference>
<evidence type="ECO:0000313" key="9">
    <source>
        <dbReference type="EMBL" id="KAK9067264.1"/>
    </source>
</evidence>
<dbReference type="GO" id="GO:0005634">
    <property type="term" value="C:nucleus"/>
    <property type="evidence" value="ECO:0007669"/>
    <property type="project" value="UniProtKB-SubCell"/>
</dbReference>
<evidence type="ECO:0000256" key="5">
    <source>
        <dbReference type="ARBA" id="ARBA00022821"/>
    </source>
</evidence>
<dbReference type="GO" id="GO:0052689">
    <property type="term" value="F:carboxylic ester hydrolase activity"/>
    <property type="evidence" value="ECO:0007669"/>
    <property type="project" value="InterPro"/>
</dbReference>
<accession>A0AAP0D2I8</accession>
<dbReference type="InterPro" id="IPR041266">
    <property type="entry name" value="EDS1_EP"/>
</dbReference>
<feature type="domain" description="EDS1 EP" evidence="8">
    <location>
        <begin position="312"/>
        <end position="466"/>
    </location>
</feature>